<dbReference type="Pfam" id="PF00225">
    <property type="entry name" value="Kinesin"/>
    <property type="match status" value="1"/>
</dbReference>
<feature type="domain" description="Kinesin motor" evidence="11">
    <location>
        <begin position="40"/>
        <end position="372"/>
    </location>
</feature>
<keyword evidence="6 8" id="KW-0505">Motor protein</keyword>
<evidence type="ECO:0000256" key="6">
    <source>
        <dbReference type="ARBA" id="ARBA00023175"/>
    </source>
</evidence>
<dbReference type="InterPro" id="IPR019821">
    <property type="entry name" value="Kinesin_motor_CS"/>
</dbReference>
<dbReference type="GO" id="GO:0005524">
    <property type="term" value="F:ATP binding"/>
    <property type="evidence" value="ECO:0007669"/>
    <property type="project" value="UniProtKB-UniRule"/>
</dbReference>
<dbReference type="GO" id="GO:0005874">
    <property type="term" value="C:microtubule"/>
    <property type="evidence" value="ECO:0007669"/>
    <property type="project" value="UniProtKB-KW"/>
</dbReference>
<evidence type="ECO:0000256" key="7">
    <source>
        <dbReference type="ARBA" id="ARBA00023212"/>
    </source>
</evidence>
<name>A0A370TYZ9_9HELO</name>
<evidence type="ECO:0000256" key="8">
    <source>
        <dbReference type="PROSITE-ProRule" id="PRU00283"/>
    </source>
</evidence>
<protein>
    <recommendedName>
        <fullName evidence="9">Kinesin-like protein</fullName>
    </recommendedName>
</protein>
<accession>A0A370TYZ9</accession>
<keyword evidence="4 8" id="KW-0547">Nucleotide-binding</keyword>
<dbReference type="InterPro" id="IPR027640">
    <property type="entry name" value="Kinesin-like_fam"/>
</dbReference>
<comment type="subcellular location">
    <subcellularLocation>
        <location evidence="1">Cytoplasm</location>
        <location evidence="1">Cytoskeleton</location>
    </subcellularLocation>
</comment>
<evidence type="ECO:0000259" key="11">
    <source>
        <dbReference type="PROSITE" id="PS50067"/>
    </source>
</evidence>
<keyword evidence="13" id="KW-1185">Reference proteome</keyword>
<evidence type="ECO:0000256" key="5">
    <source>
        <dbReference type="ARBA" id="ARBA00022840"/>
    </source>
</evidence>
<evidence type="ECO:0000256" key="4">
    <source>
        <dbReference type="ARBA" id="ARBA00022741"/>
    </source>
</evidence>
<dbReference type="RefSeq" id="XP_031873409.1">
    <property type="nucleotide sequence ID" value="XM_032009355.1"/>
</dbReference>
<keyword evidence="2" id="KW-0963">Cytoplasm</keyword>
<dbReference type="GO" id="GO:0008017">
    <property type="term" value="F:microtubule binding"/>
    <property type="evidence" value="ECO:0007669"/>
    <property type="project" value="InterPro"/>
</dbReference>
<evidence type="ECO:0000256" key="1">
    <source>
        <dbReference type="ARBA" id="ARBA00004245"/>
    </source>
</evidence>
<dbReference type="PANTHER" id="PTHR47971:SF8">
    <property type="entry name" value="KINESIN-LIKE PROTEIN"/>
    <property type="match status" value="1"/>
</dbReference>
<keyword evidence="5 8" id="KW-0067">ATP-binding</keyword>
<proteinExistence type="inferred from homology"/>
<dbReference type="GO" id="GO:0003777">
    <property type="term" value="F:microtubule motor activity"/>
    <property type="evidence" value="ECO:0007669"/>
    <property type="project" value="InterPro"/>
</dbReference>
<dbReference type="SMART" id="SM00129">
    <property type="entry name" value="KISc"/>
    <property type="match status" value="1"/>
</dbReference>
<evidence type="ECO:0000313" key="13">
    <source>
        <dbReference type="Proteomes" id="UP000254866"/>
    </source>
</evidence>
<evidence type="ECO:0000256" key="2">
    <source>
        <dbReference type="ARBA" id="ARBA00022490"/>
    </source>
</evidence>
<dbReference type="Proteomes" id="UP000254866">
    <property type="component" value="Unassembled WGS sequence"/>
</dbReference>
<comment type="similarity">
    <text evidence="8 9">Belongs to the TRAFAC class myosin-kinesin ATPase superfamily. Kinesin family.</text>
</comment>
<dbReference type="AlphaFoldDB" id="A0A370TYZ9"/>
<dbReference type="GO" id="GO:0007019">
    <property type="term" value="P:microtubule depolymerization"/>
    <property type="evidence" value="ECO:0007669"/>
    <property type="project" value="TreeGrafter"/>
</dbReference>
<gene>
    <name evidence="12" type="ORF">BP5553_00732</name>
</gene>
<dbReference type="SUPFAM" id="SSF52540">
    <property type="entry name" value="P-loop containing nucleoside triphosphate hydrolases"/>
    <property type="match status" value="1"/>
</dbReference>
<evidence type="ECO:0000256" key="10">
    <source>
        <dbReference type="SAM" id="MobiDB-lite"/>
    </source>
</evidence>
<dbReference type="PROSITE" id="PS50067">
    <property type="entry name" value="KINESIN_MOTOR_2"/>
    <property type="match status" value="1"/>
</dbReference>
<dbReference type="STRING" id="2656787.A0A370TYZ9"/>
<feature type="region of interest" description="Disordered" evidence="10">
    <location>
        <begin position="461"/>
        <end position="488"/>
    </location>
</feature>
<feature type="binding site" evidence="8">
    <location>
        <begin position="130"/>
        <end position="137"/>
    </location>
    <ligand>
        <name>ATP</name>
        <dbReference type="ChEBI" id="CHEBI:30616"/>
    </ligand>
</feature>
<sequence length="580" mass="65637">MALMYFNNIDFYRNLLSSAYKDDEKEDAALAVQIENETLDTMICARIRPLSEEEKEEHHIPGILSNSSSKAVLYEPRQKFNGKPDSVKHGFSLHRVFDTDMQTESVYQEAAQKLVPWAWTGGVSTLFAYGQTGSGKTFTVTGITNLLIKDIMAIAEAEHRAIYVCCFEIFGKKAYDLLDDRRMFNIMEDSFGKMQLIGVQEKHPASEEEFLSIIQTSASLRTSAQTTKNDQSSRSHAVYRIRIVNKKNSEAQDGELFLVDLAGSEGSQDSSKHSAERLVETKDINTSLSILKDCIRNRTIWGLQQLDSSETAKKSIHIPWRSSKLTQVLKHVFGTQEDRVCKTVVIACVAPSIVDSGHSKNTLRYAEMLKVPVPKMKRPKDALVPSNWTNEKMKLWIRENSGTPAIDADILAGKLSGMQLCKMPQKDFISRCLQTTGVEKDQATAFYQKLWRVRIDSRQQSTTFTAGDKSETMQRPSRPKTARPLNTTPFQQRIKPGMCISMGKRSYGALFVVVMSPFGPEDFDGVGDERRFICAVFGPSMMTDAYELHIERQETFIVKDMEGEAFMEYDSATRYYYLDL</sequence>
<evidence type="ECO:0000256" key="9">
    <source>
        <dbReference type="RuleBase" id="RU000394"/>
    </source>
</evidence>
<dbReference type="GeneID" id="43593581"/>
<reference evidence="12 13" key="1">
    <citation type="journal article" date="2018" name="IMA Fungus">
        <title>IMA Genome-F 9: Draft genome sequence of Annulohypoxylon stygium, Aspergillus mulundensis, Berkeleyomyces basicola (syn. Thielaviopsis basicola), Ceratocystis smalleyi, two Cercospora beticola strains, Coleophoma cylindrospora, Fusarium fracticaudum, Phialophora cf. hyalina, and Morchella septimelata.</title>
        <authorList>
            <person name="Wingfield B.D."/>
            <person name="Bills G.F."/>
            <person name="Dong Y."/>
            <person name="Huang W."/>
            <person name="Nel W.J."/>
            <person name="Swalarsk-Parry B.S."/>
            <person name="Vaghefi N."/>
            <person name="Wilken P.M."/>
            <person name="An Z."/>
            <person name="de Beer Z.W."/>
            <person name="De Vos L."/>
            <person name="Chen L."/>
            <person name="Duong T.A."/>
            <person name="Gao Y."/>
            <person name="Hammerbacher A."/>
            <person name="Kikkert J.R."/>
            <person name="Li Y."/>
            <person name="Li H."/>
            <person name="Li K."/>
            <person name="Li Q."/>
            <person name="Liu X."/>
            <person name="Ma X."/>
            <person name="Naidoo K."/>
            <person name="Pethybridge S.J."/>
            <person name="Sun J."/>
            <person name="Steenkamp E.T."/>
            <person name="van der Nest M.A."/>
            <person name="van Wyk S."/>
            <person name="Wingfield M.J."/>
            <person name="Xiong C."/>
            <person name="Yue Q."/>
            <person name="Zhang X."/>
        </authorList>
    </citation>
    <scope>NUCLEOTIDE SEQUENCE [LARGE SCALE GENOMIC DNA]</scope>
    <source>
        <strain evidence="12 13">BP 5553</strain>
    </source>
</reference>
<keyword evidence="7" id="KW-0206">Cytoskeleton</keyword>
<keyword evidence="3 9" id="KW-0493">Microtubule</keyword>
<dbReference type="PRINTS" id="PR00380">
    <property type="entry name" value="KINESINHEAVY"/>
</dbReference>
<dbReference type="GO" id="GO:0007018">
    <property type="term" value="P:microtubule-based movement"/>
    <property type="evidence" value="ECO:0007669"/>
    <property type="project" value="InterPro"/>
</dbReference>
<organism evidence="12 13">
    <name type="scientific">Venustampulla echinocandica</name>
    <dbReference type="NCBI Taxonomy" id="2656787"/>
    <lineage>
        <taxon>Eukaryota</taxon>
        <taxon>Fungi</taxon>
        <taxon>Dikarya</taxon>
        <taxon>Ascomycota</taxon>
        <taxon>Pezizomycotina</taxon>
        <taxon>Leotiomycetes</taxon>
        <taxon>Helotiales</taxon>
        <taxon>Pleuroascaceae</taxon>
        <taxon>Venustampulla</taxon>
    </lineage>
</organism>
<dbReference type="PANTHER" id="PTHR47971">
    <property type="entry name" value="KINESIN-RELATED PROTEIN 6"/>
    <property type="match status" value="1"/>
</dbReference>
<comment type="caution">
    <text evidence="12">The sequence shown here is derived from an EMBL/GenBank/DDBJ whole genome shotgun (WGS) entry which is preliminary data.</text>
</comment>
<dbReference type="InterPro" id="IPR027417">
    <property type="entry name" value="P-loop_NTPase"/>
</dbReference>
<dbReference type="InterPro" id="IPR036961">
    <property type="entry name" value="Kinesin_motor_dom_sf"/>
</dbReference>
<dbReference type="PROSITE" id="PS00411">
    <property type="entry name" value="KINESIN_MOTOR_1"/>
    <property type="match status" value="1"/>
</dbReference>
<evidence type="ECO:0000313" key="12">
    <source>
        <dbReference type="EMBL" id="RDL40753.1"/>
    </source>
</evidence>
<dbReference type="EMBL" id="NPIC01000001">
    <property type="protein sequence ID" value="RDL40753.1"/>
    <property type="molecule type" value="Genomic_DNA"/>
</dbReference>
<dbReference type="OrthoDB" id="3176171at2759"/>
<dbReference type="InterPro" id="IPR001752">
    <property type="entry name" value="Kinesin_motor_dom"/>
</dbReference>
<evidence type="ECO:0000256" key="3">
    <source>
        <dbReference type="ARBA" id="ARBA00022701"/>
    </source>
</evidence>
<dbReference type="Gene3D" id="3.40.850.10">
    <property type="entry name" value="Kinesin motor domain"/>
    <property type="match status" value="1"/>
</dbReference>